<dbReference type="EMBL" id="CP035945">
    <property type="protein sequence ID" value="QBE99788.1"/>
    <property type="molecule type" value="Genomic_DNA"/>
</dbReference>
<proteinExistence type="predicted"/>
<sequence length="256" mass="28584">MSFLSLTGVELKKIRRSGILWILVIPVFLIWLTSVINADINFTMGNEGISPENNFFIQSFMGYAWFMYPASIVISTVMLIQTERRNRGILKMLALPVSAARLCLAKFCVLLLLAAAQMLFMTLAYFPSAAIASHTQDYDFMLPVIDILREAGTIYISSIPMAAFFWLLAVCIRTPIFSMGVGMASIVPSVLLINTKIWFAYPMCYPFLMVASRMHELASNMGTFTFELMPFIPAAVGVTVVSLFTACICFGQAERR</sequence>
<feature type="transmembrane region" description="Helical" evidence="1">
    <location>
        <begin position="228"/>
        <end position="251"/>
    </location>
</feature>
<feature type="transmembrane region" description="Helical" evidence="1">
    <location>
        <begin position="152"/>
        <end position="172"/>
    </location>
</feature>
<dbReference type="Proteomes" id="UP000289794">
    <property type="component" value="Chromosome"/>
</dbReference>
<organism evidence="2 3">
    <name type="scientific">Blautia producta</name>
    <dbReference type="NCBI Taxonomy" id="33035"/>
    <lineage>
        <taxon>Bacteria</taxon>
        <taxon>Bacillati</taxon>
        <taxon>Bacillota</taxon>
        <taxon>Clostridia</taxon>
        <taxon>Lachnospirales</taxon>
        <taxon>Lachnospiraceae</taxon>
        <taxon>Blautia</taxon>
    </lineage>
</organism>
<dbReference type="Pfam" id="PF12730">
    <property type="entry name" value="ABC2_membrane_4"/>
    <property type="match status" value="1"/>
</dbReference>
<dbReference type="CDD" id="cd21809">
    <property type="entry name" value="ABC-2_lan_permease-like"/>
    <property type="match status" value="1"/>
</dbReference>
<reference evidence="2 3" key="1">
    <citation type="submission" date="2019-01" db="EMBL/GenBank/DDBJ databases">
        <title>PMF-metabolizing Aryl O-demethylase.</title>
        <authorList>
            <person name="Kim M."/>
        </authorList>
    </citation>
    <scope>NUCLEOTIDE SEQUENCE [LARGE SCALE GENOMIC DNA]</scope>
    <source>
        <strain evidence="2 3">PMF1</strain>
    </source>
</reference>
<protein>
    <recommendedName>
        <fullName evidence="4">ABC transporter permease</fullName>
    </recommendedName>
</protein>
<gene>
    <name evidence="2" type="ORF">PMF13cell1_05382</name>
</gene>
<feature type="transmembrane region" description="Helical" evidence="1">
    <location>
        <begin position="20"/>
        <end position="40"/>
    </location>
</feature>
<keyword evidence="1" id="KW-0812">Transmembrane</keyword>
<evidence type="ECO:0000256" key="1">
    <source>
        <dbReference type="SAM" id="Phobius"/>
    </source>
</evidence>
<evidence type="ECO:0000313" key="2">
    <source>
        <dbReference type="EMBL" id="QBE99788.1"/>
    </source>
</evidence>
<evidence type="ECO:0008006" key="4">
    <source>
        <dbReference type="Google" id="ProtNLM"/>
    </source>
</evidence>
<keyword evidence="1" id="KW-0472">Membrane</keyword>
<keyword evidence="1" id="KW-1133">Transmembrane helix</keyword>
<dbReference type="RefSeq" id="WP_130182744.1">
    <property type="nucleotide sequence ID" value="NZ_CP035945.1"/>
</dbReference>
<dbReference type="KEGG" id="bpro:PMF13cell1_05382"/>
<name>A0A4V0Z8C2_9FIRM</name>
<feature type="transmembrane region" description="Helical" evidence="1">
    <location>
        <begin position="184"/>
        <end position="208"/>
    </location>
</feature>
<accession>A0A4V0Z8C2</accession>
<evidence type="ECO:0000313" key="3">
    <source>
        <dbReference type="Proteomes" id="UP000289794"/>
    </source>
</evidence>
<dbReference type="AlphaFoldDB" id="A0A4V0Z8C2"/>
<feature type="transmembrane region" description="Helical" evidence="1">
    <location>
        <begin position="103"/>
        <end position="132"/>
    </location>
</feature>
<feature type="transmembrane region" description="Helical" evidence="1">
    <location>
        <begin position="60"/>
        <end position="82"/>
    </location>
</feature>